<dbReference type="OrthoDB" id="6154979at2759"/>
<name>A0A9D4K600_DREPO</name>
<dbReference type="Proteomes" id="UP000828390">
    <property type="component" value="Unassembled WGS sequence"/>
</dbReference>
<accession>A0A9D4K600</accession>
<evidence type="ECO:0000313" key="2">
    <source>
        <dbReference type="EMBL" id="KAH3833561.1"/>
    </source>
</evidence>
<proteinExistence type="predicted"/>
<comment type="caution">
    <text evidence="2">The sequence shown here is derived from an EMBL/GenBank/DDBJ whole genome shotgun (WGS) entry which is preliminary data.</text>
</comment>
<evidence type="ECO:0000313" key="3">
    <source>
        <dbReference type="Proteomes" id="UP000828390"/>
    </source>
</evidence>
<protein>
    <recommendedName>
        <fullName evidence="4">Mitochondria-eating protein C-terminal domain-containing protein</fullName>
    </recommendedName>
</protein>
<reference evidence="2" key="1">
    <citation type="journal article" date="2019" name="bioRxiv">
        <title>The Genome of the Zebra Mussel, Dreissena polymorpha: A Resource for Invasive Species Research.</title>
        <authorList>
            <person name="McCartney M.A."/>
            <person name="Auch B."/>
            <person name="Kono T."/>
            <person name="Mallez S."/>
            <person name="Zhang Y."/>
            <person name="Obille A."/>
            <person name="Becker A."/>
            <person name="Abrahante J.E."/>
            <person name="Garbe J."/>
            <person name="Badalamenti J.P."/>
            <person name="Herman A."/>
            <person name="Mangelson H."/>
            <person name="Liachko I."/>
            <person name="Sullivan S."/>
            <person name="Sone E.D."/>
            <person name="Koren S."/>
            <person name="Silverstein K.A.T."/>
            <person name="Beckman K.B."/>
            <person name="Gohl D.M."/>
        </authorList>
    </citation>
    <scope>NUCLEOTIDE SEQUENCE</scope>
    <source>
        <strain evidence="2">Duluth1</strain>
        <tissue evidence="2">Whole animal</tissue>
    </source>
</reference>
<evidence type="ECO:0000256" key="1">
    <source>
        <dbReference type="SAM" id="Coils"/>
    </source>
</evidence>
<evidence type="ECO:0008006" key="4">
    <source>
        <dbReference type="Google" id="ProtNLM"/>
    </source>
</evidence>
<gene>
    <name evidence="2" type="ORF">DPMN_106873</name>
</gene>
<keyword evidence="3" id="KW-1185">Reference proteome</keyword>
<organism evidence="2 3">
    <name type="scientific">Dreissena polymorpha</name>
    <name type="common">Zebra mussel</name>
    <name type="synonym">Mytilus polymorpha</name>
    <dbReference type="NCBI Taxonomy" id="45954"/>
    <lineage>
        <taxon>Eukaryota</taxon>
        <taxon>Metazoa</taxon>
        <taxon>Spiralia</taxon>
        <taxon>Lophotrochozoa</taxon>
        <taxon>Mollusca</taxon>
        <taxon>Bivalvia</taxon>
        <taxon>Autobranchia</taxon>
        <taxon>Heteroconchia</taxon>
        <taxon>Euheterodonta</taxon>
        <taxon>Imparidentia</taxon>
        <taxon>Neoheterodontei</taxon>
        <taxon>Myida</taxon>
        <taxon>Dreissenoidea</taxon>
        <taxon>Dreissenidae</taxon>
        <taxon>Dreissena</taxon>
    </lineage>
</organism>
<feature type="coiled-coil region" evidence="1">
    <location>
        <begin position="22"/>
        <end position="49"/>
    </location>
</feature>
<sequence length="365" mass="41646">MEQSKINLFLEYLISRNTKEAVDKTDVKLIEAQRELEVLEQNKEIISQRVPNIEEHVKTLDKIINLSKAYGSINSAKSWAKSAVISLCPDIELSLKEIRAQQSSGYTVERETRNKVKDNGNGSTAELLEKRYGLHHAWCSGRAIDSRVPEVPGSNAGRKAGIALVHDNPDITDLSDPNRPTKIAERWSELYDNEWTDAFEEEVRSRKVDEKEVIKDLLEVVKLAYQFCTEKAAGEIKSAEAVDHFRKTEARTKIHRLQKVFLKDSKAKLVKHGPTAKSKEFINKCVELCWWMCIQERPVYICSIDDGENADFYRAYTKSGSQLDYIVWPALKLYKGDPLSYSGVETNLKLYKDGPLLYRGVAQFK</sequence>
<dbReference type="EMBL" id="JAIWYP010000004">
    <property type="protein sequence ID" value="KAH3833561.1"/>
    <property type="molecule type" value="Genomic_DNA"/>
</dbReference>
<dbReference type="AlphaFoldDB" id="A0A9D4K600"/>
<keyword evidence="1" id="KW-0175">Coiled coil</keyword>
<reference evidence="2" key="2">
    <citation type="submission" date="2020-11" db="EMBL/GenBank/DDBJ databases">
        <authorList>
            <person name="McCartney M.A."/>
            <person name="Auch B."/>
            <person name="Kono T."/>
            <person name="Mallez S."/>
            <person name="Becker A."/>
            <person name="Gohl D.M."/>
            <person name="Silverstein K.A.T."/>
            <person name="Koren S."/>
            <person name="Bechman K.B."/>
            <person name="Herman A."/>
            <person name="Abrahante J.E."/>
            <person name="Garbe J."/>
        </authorList>
    </citation>
    <scope>NUCLEOTIDE SEQUENCE</scope>
    <source>
        <strain evidence="2">Duluth1</strain>
        <tissue evidence="2">Whole animal</tissue>
    </source>
</reference>